<sequence>MGNPATNSKTPVKIIPQRHRNDAKDGILLSPESSSSLKEREKKLKIEKLYDRQDMTENHFDSNGEIFSVALKDDDGKGRTRMLKQKQMHNFPNTDLGVDNEYEGNGECEKDGPVAQTLHSYKLEEWMTSSEEDESSDMISEDYSREQQRESFIGIQQEGEDEGIINMTIVFGRRSDFSVGNEEDDDRDDWSSLSSYNSLTERGSGMNDILSEGEQGISYELCDLLGASHRTIGLAFDHKFYFSPARTPPTVSAAASPENQPQVLHTSQGPNHFAFVDELDGDHSENDGDVDDSKRKYDSKRSIEISPTRRKSPRKALGFSHSPQDKGSRKGRSKGRRVTPFWSPEHSPRVFDEAKPIKSFPDIETVDTGEIHGSQQEYRSSHDAMKSPLIKKLNQEHESTFESRTWSSPKDGRISHTMDSSPDDVFSPESQSRTFLPKIFRHGTDANVMHPSFKPSRDEIAVSQRRSSTHSSDVSSISTLYSDIQYDNGQRPAFVSDVEYTAPLVDKSELPTMKTKKSLNRKRSVTPNSKLVTSQEERAHNNGLLDTLLSSSLESESTHRSLMDDLFSKDHTVASNRTRSISVGYDPFDDVSISRSSVARSVSRMSTDDCDDHSVMSEISADSIHRNVQVKRTTRKKKIKKEKATNNAEGVPGLAGSGNANVGGSCVSKKKKAQKKARPKKRGRKEDYQQNPGDSTHENKSNPGPELNCPANSNRKIDERIDAIFNNKDLIYSDLEKKLSAMSSETKTDIQDDIAREKAKSMRVKSKALLDPPVSEKCPASLGLLDRSLSQHRSRSHSTSQEHSAQNLETLSEGRIRTRSIDSSGVDHKAQSTRMRGKKMIVVGGQSSESESLSAPKHEMISIATGDNTTNFSERPYYTASMAKGAVSRTSNVGGSEHFLKSSRAVVSDSGSSISPTSLSNQRRSGRLRGEEEQKERSVARATILPVEKKERKQPSPSSFGTLRAKLSSADFHNRDQVSEVSQSLDTKQLSENGDSSGDPLRDPPPKQSQLEEMQASKDQGKSTTKEGKDGKYTTAANIKDLKSQSTKWNTLKDYSCCSPLPKDAMASPTGSKKRSPKVPSGRTVDKDIEEALQRHNLGSAVSNYILGSAISTPNLKSKKDFKKSKRQLEKGRSSLEGLATNIAAAPLATKERHIGDLNDTATEISRSLSTYGSNHSHAMRFAVEGNDNIGDEFCESKIERLRLEVKRKKKQMKQQISEMRSQTEEDILNMEKDFEYEKTALGQMLESFGDDSTPAERLKYLCSSKVARLHEEGRSLRKQIELLQSDVASEFALTSELVRESLDIQTKTKELVAEISRVQLENARHASFVNTLQIIHKSLSTLLEGDEARYQEHAKSFVSNFIPNLEETQYMPLKRRLRKFDGRG</sequence>
<feature type="compositionally biased region" description="Basic and acidic residues" evidence="2">
    <location>
        <begin position="1015"/>
        <end position="1032"/>
    </location>
</feature>
<protein>
    <submittedName>
        <fullName evidence="3">Uncharacterized protein</fullName>
    </submittedName>
</protein>
<feature type="coiled-coil region" evidence="1">
    <location>
        <begin position="1199"/>
        <end position="1234"/>
    </location>
</feature>
<dbReference type="EMBL" id="JAGRRH010000015">
    <property type="protein sequence ID" value="KAG7356799.1"/>
    <property type="molecule type" value="Genomic_DNA"/>
</dbReference>
<reference evidence="3" key="2">
    <citation type="submission" date="2021-04" db="EMBL/GenBank/DDBJ databases">
        <authorList>
            <person name="Podell S."/>
        </authorList>
    </citation>
    <scope>NUCLEOTIDE SEQUENCE</scope>
    <source>
        <strain evidence="3">Hildebrandi</strain>
    </source>
</reference>
<feature type="compositionally biased region" description="Polar residues" evidence="2">
    <location>
        <begin position="257"/>
        <end position="268"/>
    </location>
</feature>
<gene>
    <name evidence="3" type="ORF">IV203_001485</name>
</gene>
<organism evidence="3 4">
    <name type="scientific">Nitzschia inconspicua</name>
    <dbReference type="NCBI Taxonomy" id="303405"/>
    <lineage>
        <taxon>Eukaryota</taxon>
        <taxon>Sar</taxon>
        <taxon>Stramenopiles</taxon>
        <taxon>Ochrophyta</taxon>
        <taxon>Bacillariophyta</taxon>
        <taxon>Bacillariophyceae</taxon>
        <taxon>Bacillariophycidae</taxon>
        <taxon>Bacillariales</taxon>
        <taxon>Bacillariaceae</taxon>
        <taxon>Nitzschia</taxon>
    </lineage>
</organism>
<feature type="compositionally biased region" description="Basic and acidic residues" evidence="2">
    <location>
        <begin position="928"/>
        <end position="939"/>
    </location>
</feature>
<reference evidence="3" key="1">
    <citation type="journal article" date="2021" name="Sci. Rep.">
        <title>Diploid genomic architecture of Nitzschia inconspicua, an elite biomass production diatom.</title>
        <authorList>
            <person name="Oliver A."/>
            <person name="Podell S."/>
            <person name="Pinowska A."/>
            <person name="Traller J.C."/>
            <person name="Smith S.R."/>
            <person name="McClure R."/>
            <person name="Beliaev A."/>
            <person name="Bohutskyi P."/>
            <person name="Hill E.A."/>
            <person name="Rabines A."/>
            <person name="Zheng H."/>
            <person name="Allen L.Z."/>
            <person name="Kuo A."/>
            <person name="Grigoriev I.V."/>
            <person name="Allen A.E."/>
            <person name="Hazlebeck D."/>
            <person name="Allen E.E."/>
        </authorList>
    </citation>
    <scope>NUCLEOTIDE SEQUENCE</scope>
    <source>
        <strain evidence="3">Hildebrandi</strain>
    </source>
</reference>
<evidence type="ECO:0000256" key="1">
    <source>
        <dbReference type="SAM" id="Coils"/>
    </source>
</evidence>
<feature type="region of interest" description="Disordered" evidence="2">
    <location>
        <begin position="249"/>
        <end position="268"/>
    </location>
</feature>
<name>A0A9K3L7S1_9STRA</name>
<comment type="caution">
    <text evidence="3">The sequence shown here is derived from an EMBL/GenBank/DDBJ whole genome shotgun (WGS) entry which is preliminary data.</text>
</comment>
<feature type="region of interest" description="Disordered" evidence="2">
    <location>
        <begin position="273"/>
        <end position="347"/>
    </location>
</feature>
<feature type="region of interest" description="Disordered" evidence="2">
    <location>
        <begin position="629"/>
        <end position="714"/>
    </location>
</feature>
<evidence type="ECO:0000313" key="4">
    <source>
        <dbReference type="Proteomes" id="UP000693970"/>
    </source>
</evidence>
<feature type="compositionally biased region" description="Polar residues" evidence="2">
    <location>
        <begin position="1"/>
        <end position="10"/>
    </location>
</feature>
<feature type="compositionally biased region" description="Polar residues" evidence="2">
    <location>
        <begin position="979"/>
        <end position="996"/>
    </location>
</feature>
<feature type="compositionally biased region" description="Low complexity" evidence="2">
    <location>
        <begin position="903"/>
        <end position="920"/>
    </location>
</feature>
<feature type="region of interest" description="Disordered" evidence="2">
    <location>
        <begin position="1060"/>
        <end position="1084"/>
    </location>
</feature>
<dbReference type="Proteomes" id="UP000693970">
    <property type="component" value="Unassembled WGS sequence"/>
</dbReference>
<feature type="compositionally biased region" description="Basic residues" evidence="2">
    <location>
        <begin position="668"/>
        <end position="683"/>
    </location>
</feature>
<feature type="compositionally biased region" description="Basic residues" evidence="2">
    <location>
        <begin position="629"/>
        <end position="641"/>
    </location>
</feature>
<accession>A0A9K3L7S1</accession>
<feature type="region of interest" description="Disordered" evidence="2">
    <location>
        <begin position="789"/>
        <end position="815"/>
    </location>
</feature>
<feature type="compositionally biased region" description="Basic and acidic residues" evidence="2">
    <location>
        <begin position="281"/>
        <end position="303"/>
    </location>
</feature>
<evidence type="ECO:0000256" key="2">
    <source>
        <dbReference type="SAM" id="MobiDB-lite"/>
    </source>
</evidence>
<feature type="compositionally biased region" description="Basic residues" evidence="2">
    <location>
        <begin position="515"/>
        <end position="524"/>
    </location>
</feature>
<feature type="region of interest" description="Disordered" evidence="2">
    <location>
        <begin position="1"/>
        <end position="39"/>
    </location>
</feature>
<keyword evidence="1" id="KW-0175">Coiled coil</keyword>
<evidence type="ECO:0000313" key="3">
    <source>
        <dbReference type="EMBL" id="KAG7356799.1"/>
    </source>
</evidence>
<feature type="compositionally biased region" description="Polar residues" evidence="2">
    <location>
        <begin position="525"/>
        <end position="534"/>
    </location>
</feature>
<feature type="region of interest" description="Disordered" evidence="2">
    <location>
        <begin position="903"/>
        <end position="1032"/>
    </location>
</feature>
<feature type="region of interest" description="Disordered" evidence="2">
    <location>
        <begin position="515"/>
        <end position="537"/>
    </location>
</feature>
<keyword evidence="4" id="KW-1185">Reference proteome</keyword>
<proteinExistence type="predicted"/>